<reference evidence="1 2" key="1">
    <citation type="submission" date="2022-03" db="EMBL/GenBank/DDBJ databases">
        <title>Genome data of Colletotrichum spp.</title>
        <authorList>
            <person name="Utami Y.D."/>
            <person name="Hiruma K."/>
        </authorList>
    </citation>
    <scope>NUCLEOTIDE SEQUENCE [LARGE SCALE GENOMIC DNA]</scope>
    <source>
        <strain evidence="1 2">MAFF 239500</strain>
    </source>
</reference>
<evidence type="ECO:0000313" key="1">
    <source>
        <dbReference type="EMBL" id="GKT41879.1"/>
    </source>
</evidence>
<dbReference type="EMBL" id="BQXU01000004">
    <property type="protein sequence ID" value="GKT41879.1"/>
    <property type="molecule type" value="Genomic_DNA"/>
</dbReference>
<comment type="caution">
    <text evidence="1">The sequence shown here is derived from an EMBL/GenBank/DDBJ whole genome shotgun (WGS) entry which is preliminary data.</text>
</comment>
<organism evidence="1 2">
    <name type="scientific">Colletotrichum spaethianum</name>
    <dbReference type="NCBI Taxonomy" id="700344"/>
    <lineage>
        <taxon>Eukaryota</taxon>
        <taxon>Fungi</taxon>
        <taxon>Dikarya</taxon>
        <taxon>Ascomycota</taxon>
        <taxon>Pezizomycotina</taxon>
        <taxon>Sordariomycetes</taxon>
        <taxon>Hypocreomycetidae</taxon>
        <taxon>Glomerellales</taxon>
        <taxon>Glomerellaceae</taxon>
        <taxon>Colletotrichum</taxon>
        <taxon>Colletotrichum spaethianum species complex</taxon>
    </lineage>
</organism>
<evidence type="ECO:0000313" key="2">
    <source>
        <dbReference type="Proteomes" id="UP001055115"/>
    </source>
</evidence>
<protein>
    <submittedName>
        <fullName evidence="1">Uncharacterized protein</fullName>
    </submittedName>
</protein>
<keyword evidence="2" id="KW-1185">Reference proteome</keyword>
<dbReference type="GeneID" id="73322862"/>
<proteinExistence type="predicted"/>
<gene>
    <name evidence="1" type="ORF">ColSpa_02060</name>
</gene>
<accession>A0AA37L8D4</accession>
<dbReference type="RefSeq" id="XP_049124229.1">
    <property type="nucleotide sequence ID" value="XM_049268272.1"/>
</dbReference>
<sequence length="436" mass="49339">MASIVTCPPEIVARILGSCASFTDGLALATSCNYVHNVWLDHDSTIVESIGSRSIPAYEHAVITIRATNLVKEAFYAGQLPPTFTHINRLGPRFKRCCLSELGDLLDFHHLACCLEYAYLHIAEDGYACFSNPTISEIASCSDEAPELPWRIREFQERFHRVFYRTLLAGAVLWKAHNEPFVQDAVEAHAGAWESRFDWPPASQAHTEYFSRFPVYNVHAMDWASQQEVFGPLTKYFMEDIASLTNPVCEADVPWEVMASIYAYEYQRPHFYNDKGRQRHGIAPRTASSDSNNDIKTRKVTVILLGEFQLEQISMPVKVEEMHSAPLVAAQLQISPTRSSEDGRTFACHGLDISALLQSRYESLGGEENDSDCAPHPPLQLFTFMLRKHYRLQFRRGVFDRTWGSAPYCQFLFFLVFAHEPDSDLEVVLAPVTGDP</sequence>
<dbReference type="Proteomes" id="UP001055115">
    <property type="component" value="Unassembled WGS sequence"/>
</dbReference>
<dbReference type="AlphaFoldDB" id="A0AA37L8D4"/>
<name>A0AA37L8D4_9PEZI</name>